<keyword evidence="5" id="KW-1185">Reference proteome</keyword>
<comment type="caution">
    <text evidence="4">The sequence shown here is derived from an EMBL/GenBank/DDBJ whole genome shotgun (WGS) entry which is preliminary data.</text>
</comment>
<sequence>MSISNAMVLAAGLGTRLRPITNTKPKPLVKIAGKPMIDYVLDLLVDAGVTTAAVNVHHFADQMEAHLAQRTAPDVVISDERDALMNSGGGLAKGLKLLADGPVLVMNADLFWIGENENEPSNLQRLAEFFDPTRMDMALLCVRDEDTTGHNGKKDFSLGADGRLVRYAEGMDNPVVYAGAIALDKKLFADAPDEAFNLNIYFDRAIASGRLFGIVLDGHWMTVGTPEAIEDAEAAIRRHQPGG</sequence>
<evidence type="ECO:0000313" key="4">
    <source>
        <dbReference type="EMBL" id="NVD43254.1"/>
    </source>
</evidence>
<feature type="domain" description="Nucleotidyl transferase" evidence="3">
    <location>
        <begin position="6"/>
        <end position="236"/>
    </location>
</feature>
<gene>
    <name evidence="4" type="ORF">HT585_30765</name>
</gene>
<evidence type="ECO:0000256" key="1">
    <source>
        <dbReference type="ARBA" id="ARBA00022679"/>
    </source>
</evidence>
<name>A0A7Y6QCT3_9HYPH</name>
<dbReference type="PANTHER" id="PTHR43584:SF8">
    <property type="entry name" value="N-ACETYLMURAMATE ALPHA-1-PHOSPHATE URIDYLYLTRANSFERASE"/>
    <property type="match status" value="1"/>
</dbReference>
<dbReference type="InterPro" id="IPR005835">
    <property type="entry name" value="NTP_transferase_dom"/>
</dbReference>
<keyword evidence="1 4" id="KW-0808">Transferase</keyword>
<protein>
    <submittedName>
        <fullName evidence="4">Nucleotidyltransferase family protein</fullName>
    </submittedName>
</protein>
<dbReference type="AlphaFoldDB" id="A0A7Y6QCT3"/>
<dbReference type="InterPro" id="IPR029044">
    <property type="entry name" value="Nucleotide-diphossugar_trans"/>
</dbReference>
<dbReference type="InterPro" id="IPR050065">
    <property type="entry name" value="GlmU-like"/>
</dbReference>
<dbReference type="RefSeq" id="WP_176356577.1">
    <property type="nucleotide sequence ID" value="NZ_JABWDU010000015.1"/>
</dbReference>
<organism evidence="4 5">
    <name type="scientific">Ensifer oleiphilus</name>
    <dbReference type="NCBI Taxonomy" id="2742698"/>
    <lineage>
        <taxon>Bacteria</taxon>
        <taxon>Pseudomonadati</taxon>
        <taxon>Pseudomonadota</taxon>
        <taxon>Alphaproteobacteria</taxon>
        <taxon>Hyphomicrobiales</taxon>
        <taxon>Rhizobiaceae</taxon>
        <taxon>Sinorhizobium/Ensifer group</taxon>
        <taxon>Ensifer</taxon>
    </lineage>
</organism>
<dbReference type="SUPFAM" id="SSF53448">
    <property type="entry name" value="Nucleotide-diphospho-sugar transferases"/>
    <property type="match status" value="1"/>
</dbReference>
<evidence type="ECO:0000313" key="5">
    <source>
        <dbReference type="Proteomes" id="UP000520198"/>
    </source>
</evidence>
<keyword evidence="2" id="KW-0548">Nucleotidyltransferase</keyword>
<evidence type="ECO:0000256" key="2">
    <source>
        <dbReference type="ARBA" id="ARBA00022695"/>
    </source>
</evidence>
<proteinExistence type="predicted"/>
<dbReference type="EMBL" id="JABWDU010000015">
    <property type="protein sequence ID" value="NVD43254.1"/>
    <property type="molecule type" value="Genomic_DNA"/>
</dbReference>
<dbReference type="PANTHER" id="PTHR43584">
    <property type="entry name" value="NUCLEOTIDYL TRANSFERASE"/>
    <property type="match status" value="1"/>
</dbReference>
<reference evidence="4 5" key="1">
    <citation type="submission" date="2020-06" db="EMBL/GenBank/DDBJ databases">
        <authorList>
            <person name="Grouzdev D.S."/>
        </authorList>
    </citation>
    <scope>NUCLEOTIDE SEQUENCE [LARGE SCALE GENOMIC DNA]</scope>
    <source>
        <strain evidence="4 5">HO-A22</strain>
    </source>
</reference>
<evidence type="ECO:0000259" key="3">
    <source>
        <dbReference type="Pfam" id="PF00483"/>
    </source>
</evidence>
<dbReference type="CDD" id="cd06422">
    <property type="entry name" value="NTP_transferase_like_1"/>
    <property type="match status" value="1"/>
</dbReference>
<dbReference type="Gene3D" id="3.90.550.10">
    <property type="entry name" value="Spore Coat Polysaccharide Biosynthesis Protein SpsA, Chain A"/>
    <property type="match status" value="1"/>
</dbReference>
<dbReference type="Pfam" id="PF00483">
    <property type="entry name" value="NTP_transferase"/>
    <property type="match status" value="1"/>
</dbReference>
<dbReference type="GO" id="GO:0016779">
    <property type="term" value="F:nucleotidyltransferase activity"/>
    <property type="evidence" value="ECO:0007669"/>
    <property type="project" value="UniProtKB-KW"/>
</dbReference>
<accession>A0A7Y6QCT3</accession>
<dbReference type="Proteomes" id="UP000520198">
    <property type="component" value="Unassembled WGS sequence"/>
</dbReference>